<dbReference type="AlphaFoldDB" id="A0A2U1UXV5"/>
<evidence type="ECO:0000313" key="1">
    <source>
        <dbReference type="EMBL" id="PWC26486.1"/>
    </source>
</evidence>
<dbReference type="Proteomes" id="UP000245048">
    <property type="component" value="Unassembled WGS sequence"/>
</dbReference>
<sequence>MQWGSDYFEPNTNAEAFLINTDNSDDARNRTSAWRANWSIPEISARTPAARKEPDAAKRAAMYEVLQREGQQTSPFVMLFQLIDNSVTRAAVIGLDTGPMGDRYRYAGITKV</sequence>
<keyword evidence="2" id="KW-1185">Reference proteome</keyword>
<gene>
    <name evidence="1" type="ORF">CR165_23005</name>
</gene>
<comment type="caution">
    <text evidence="1">The sequence shown here is derived from an EMBL/GenBank/DDBJ whole genome shotgun (WGS) entry which is preliminary data.</text>
</comment>
<dbReference type="RefSeq" id="WP_109519258.1">
    <property type="nucleotide sequence ID" value="NZ_PDOA01000036.1"/>
</dbReference>
<name>A0A2U1UXV5_9PROT</name>
<dbReference type="Gene3D" id="3.10.105.10">
    <property type="entry name" value="Dipeptide-binding Protein, Domain 3"/>
    <property type="match status" value="1"/>
</dbReference>
<organism evidence="1 2">
    <name type="scientific">Teichococcus aestuarii</name>
    <dbReference type="NCBI Taxonomy" id="568898"/>
    <lineage>
        <taxon>Bacteria</taxon>
        <taxon>Pseudomonadati</taxon>
        <taxon>Pseudomonadota</taxon>
        <taxon>Alphaproteobacteria</taxon>
        <taxon>Acetobacterales</taxon>
        <taxon>Roseomonadaceae</taxon>
        <taxon>Roseomonas</taxon>
    </lineage>
</organism>
<evidence type="ECO:0000313" key="2">
    <source>
        <dbReference type="Proteomes" id="UP000245048"/>
    </source>
</evidence>
<reference evidence="2" key="1">
    <citation type="submission" date="2017-10" db="EMBL/GenBank/DDBJ databases">
        <authorList>
            <person name="Toshchakov S.V."/>
            <person name="Goeva M.A."/>
        </authorList>
    </citation>
    <scope>NUCLEOTIDE SEQUENCE [LARGE SCALE GENOMIC DNA]</scope>
    <source>
        <strain evidence="2">JR1/69-1-13</strain>
    </source>
</reference>
<proteinExistence type="predicted"/>
<protein>
    <recommendedName>
        <fullName evidence="3">Solute-binding protein family 5 domain-containing protein</fullName>
    </recommendedName>
</protein>
<evidence type="ECO:0008006" key="3">
    <source>
        <dbReference type="Google" id="ProtNLM"/>
    </source>
</evidence>
<accession>A0A2U1UXV5</accession>
<dbReference type="Gene3D" id="3.40.190.10">
    <property type="entry name" value="Periplasmic binding protein-like II"/>
    <property type="match status" value="1"/>
</dbReference>
<dbReference type="EMBL" id="PDOA01000036">
    <property type="protein sequence ID" value="PWC26486.1"/>
    <property type="molecule type" value="Genomic_DNA"/>
</dbReference>
<dbReference type="SUPFAM" id="SSF53850">
    <property type="entry name" value="Periplasmic binding protein-like II"/>
    <property type="match status" value="1"/>
</dbReference>
<dbReference type="OrthoDB" id="9801912at2"/>